<gene>
    <name evidence="12 18" type="primary">uvrB</name>
    <name evidence="18" type="ORF">M9R61_08775</name>
</gene>
<protein>
    <recommendedName>
        <fullName evidence="11 12">UvrABC system protein B</fullName>
        <shortName evidence="12">Protein UvrB</shortName>
    </recommendedName>
    <alternativeName>
        <fullName evidence="12">Excinuclease ABC subunit B</fullName>
    </alternativeName>
</protein>
<dbReference type="RefSeq" id="WP_269921799.1">
    <property type="nucleotide sequence ID" value="NZ_JAMKBI010000005.1"/>
</dbReference>
<dbReference type="GO" id="GO:0005524">
    <property type="term" value="F:ATP binding"/>
    <property type="evidence" value="ECO:0007669"/>
    <property type="project" value="UniProtKB-UniRule"/>
</dbReference>
<evidence type="ECO:0000256" key="1">
    <source>
        <dbReference type="ARBA" id="ARBA00004496"/>
    </source>
</evidence>
<reference evidence="18" key="1">
    <citation type="submission" date="2022-05" db="EMBL/GenBank/DDBJ databases">
        <authorList>
            <person name="Colautti A."/>
            <person name="Iacumin L."/>
        </authorList>
    </citation>
    <scope>NUCLEOTIDE SEQUENCE</scope>
    <source>
        <strain evidence="18">DSM 30747</strain>
    </source>
</reference>
<evidence type="ECO:0000256" key="13">
    <source>
        <dbReference type="RuleBase" id="RU003587"/>
    </source>
</evidence>
<dbReference type="Gene3D" id="6.10.140.240">
    <property type="match status" value="1"/>
</dbReference>
<dbReference type="SMART" id="SM00487">
    <property type="entry name" value="DEXDc"/>
    <property type="match status" value="1"/>
</dbReference>
<evidence type="ECO:0000256" key="12">
    <source>
        <dbReference type="HAMAP-Rule" id="MF_00204"/>
    </source>
</evidence>
<feature type="domain" description="Helicase C-terminal" evidence="17">
    <location>
        <begin position="430"/>
        <end position="592"/>
    </location>
</feature>
<dbReference type="Pfam" id="PF12344">
    <property type="entry name" value="UvrB"/>
    <property type="match status" value="1"/>
</dbReference>
<evidence type="ECO:0000256" key="5">
    <source>
        <dbReference type="ARBA" id="ARBA00022763"/>
    </source>
</evidence>
<feature type="binding site" evidence="12">
    <location>
        <begin position="39"/>
        <end position="46"/>
    </location>
    <ligand>
        <name>ATP</name>
        <dbReference type="ChEBI" id="CHEBI:30616"/>
    </ligand>
</feature>
<dbReference type="SMART" id="SM00490">
    <property type="entry name" value="HELICc"/>
    <property type="match status" value="1"/>
</dbReference>
<dbReference type="PROSITE" id="PS50151">
    <property type="entry name" value="UVR"/>
    <property type="match status" value="1"/>
</dbReference>
<evidence type="ECO:0000256" key="14">
    <source>
        <dbReference type="SAM" id="Coils"/>
    </source>
</evidence>
<keyword evidence="8 12" id="KW-0267">Excision nuclease</keyword>
<comment type="subunit">
    <text evidence="10 12 13">Forms a heterotetramer with UvrA during the search for lesions. Interacts with UvrC in an incision complex.</text>
</comment>
<dbReference type="Pfam" id="PF02151">
    <property type="entry name" value="UVR"/>
    <property type="match status" value="1"/>
</dbReference>
<evidence type="ECO:0000256" key="11">
    <source>
        <dbReference type="ARBA" id="ARBA00029504"/>
    </source>
</evidence>
<comment type="subcellular location">
    <subcellularLocation>
        <location evidence="1 12 13">Cytoplasm</location>
    </subcellularLocation>
</comment>
<evidence type="ECO:0000256" key="4">
    <source>
        <dbReference type="ARBA" id="ARBA00022741"/>
    </source>
</evidence>
<dbReference type="GO" id="GO:0006289">
    <property type="term" value="P:nucleotide-excision repair"/>
    <property type="evidence" value="ECO:0007669"/>
    <property type="project" value="UniProtKB-UniRule"/>
</dbReference>
<dbReference type="CDD" id="cd18790">
    <property type="entry name" value="SF2_C_UvrB"/>
    <property type="match status" value="1"/>
</dbReference>
<dbReference type="EMBL" id="JAMKBI010000005">
    <property type="protein sequence ID" value="MCZ8533421.1"/>
    <property type="molecule type" value="Genomic_DNA"/>
</dbReference>
<evidence type="ECO:0000256" key="8">
    <source>
        <dbReference type="ARBA" id="ARBA00022881"/>
    </source>
</evidence>
<keyword evidence="18" id="KW-0378">Hydrolase</keyword>
<evidence type="ECO:0000256" key="6">
    <source>
        <dbReference type="ARBA" id="ARBA00022769"/>
    </source>
</evidence>
<dbReference type="Gene3D" id="3.40.50.300">
    <property type="entry name" value="P-loop containing nucleotide triphosphate hydrolases"/>
    <property type="match status" value="3"/>
</dbReference>
<dbReference type="GO" id="GO:0009381">
    <property type="term" value="F:excinuclease ABC activity"/>
    <property type="evidence" value="ECO:0007669"/>
    <property type="project" value="UniProtKB-UniRule"/>
</dbReference>
<evidence type="ECO:0000256" key="10">
    <source>
        <dbReference type="ARBA" id="ARBA00026033"/>
    </source>
</evidence>
<feature type="coiled-coil region" evidence="14">
    <location>
        <begin position="620"/>
        <end position="647"/>
    </location>
</feature>
<dbReference type="Pfam" id="PF00271">
    <property type="entry name" value="Helicase_C"/>
    <property type="match status" value="1"/>
</dbReference>
<dbReference type="NCBIfam" id="NF003673">
    <property type="entry name" value="PRK05298.1"/>
    <property type="match status" value="1"/>
</dbReference>
<dbReference type="SUPFAM" id="SSF46600">
    <property type="entry name" value="C-terminal UvrC-binding domain of UvrB"/>
    <property type="match status" value="1"/>
</dbReference>
<dbReference type="AlphaFoldDB" id="A0A9X3LB15"/>
<keyword evidence="7 12" id="KW-0067">ATP-binding</keyword>
<dbReference type="InterPro" id="IPR004807">
    <property type="entry name" value="UvrB"/>
</dbReference>
<keyword evidence="3 12" id="KW-0963">Cytoplasm</keyword>
<keyword evidence="14" id="KW-0175">Coiled coil</keyword>
<comment type="function">
    <text evidence="12">The UvrABC repair system catalyzes the recognition and processing of DNA lesions. A damage recognition complex composed of 2 UvrA and 2 UvrB subunits scans DNA for abnormalities. Upon binding of the UvrA(2)B(2) complex to a putative damaged site, the DNA wraps around one UvrB monomer. DNA wrap is dependent on ATP binding by UvrB and probably causes local melting of the DNA helix, facilitating insertion of UvrB beta-hairpin between the DNA strands. Then UvrB probes one DNA strand for the presence of a lesion. If a lesion is found the UvrA subunits dissociate and the UvrB-DNA preincision complex is formed. This complex is subsequently bound by UvrC and the second UvrB is released. If no lesion is found, the DNA wraps around the other UvrB subunit that will check the other stand for damage.</text>
</comment>
<dbReference type="CDD" id="cd17916">
    <property type="entry name" value="DEXHc_UvrB"/>
    <property type="match status" value="1"/>
</dbReference>
<dbReference type="GO" id="GO:0005737">
    <property type="term" value="C:cytoplasm"/>
    <property type="evidence" value="ECO:0007669"/>
    <property type="project" value="UniProtKB-SubCell"/>
</dbReference>
<organism evidence="18 19">
    <name type="scientific">Psychrobacillus psychrodurans</name>
    <dbReference type="NCBI Taxonomy" id="126157"/>
    <lineage>
        <taxon>Bacteria</taxon>
        <taxon>Bacillati</taxon>
        <taxon>Bacillota</taxon>
        <taxon>Bacilli</taxon>
        <taxon>Bacillales</taxon>
        <taxon>Bacillaceae</taxon>
        <taxon>Psychrobacillus</taxon>
    </lineage>
</organism>
<sequence length="660" mass="75712">MEQTFDLQAPYEPAGDQIEAIKELVEGVNEGKRYQTLLGATGTGKTYTISNVIQQINKPTLVMAHNKTLAGQLYNEFKEFFPNNAVEYFVSYYDYFQPEAYVPSTDTFIEKDSSINEEIDKLRHSATSSLFERKDVIIIASVSCIYGLGNPEEYKEMVLSLRTGMEIDRNQLLRKLVDIQYERNDLNFVRGKFRVRGDVVEIFPASRDEKCLRVEFFGDEIDRIREVNALTGEILGERDHVAIFPASHFVTREEKMKLAIANIEKELEVQLAYLRSEDKLLEAQRLEQRTRYDLEMMEEMGFCSGIENYSRHLTLREAGAVPYTLLDYFPKDFLLVVDESHVSLPQVRGMYNGDQARKSVLVNYGFRLPSALDNRPLTFTEYEKHINQAIFVSATPGPYELEHTPEMVEQIIRPTGLLDPVITVKPIEGQIDDLINEIHERSAKNERVLITTLTKKMSEDLTDYLKEIGIKVQYLHSEVKTLERTEIIRELRLGTYDVLIGINLLREGIDIPEVSLVAILDADKEGFLRSERSLIQTIGRAARNSNGEVIMYADKMTDSMRKAIDETKRRRTIQMEYNEKHGITPKTIQKKIGDVIRASQVAEEEETYAQRLISGKPLTKEEKATLLENLEKEMKDAAKALNFERAAELRDAILELKLEG</sequence>
<keyword evidence="5 12" id="KW-0227">DNA damage</keyword>
<dbReference type="InterPro" id="IPR014001">
    <property type="entry name" value="Helicase_ATP-bd"/>
</dbReference>
<dbReference type="InterPro" id="IPR027417">
    <property type="entry name" value="P-loop_NTPase"/>
</dbReference>
<dbReference type="Proteomes" id="UP001152172">
    <property type="component" value="Unassembled WGS sequence"/>
</dbReference>
<dbReference type="SUPFAM" id="SSF52540">
    <property type="entry name" value="P-loop containing nucleoside triphosphate hydrolases"/>
    <property type="match status" value="2"/>
</dbReference>
<dbReference type="GO" id="GO:0016887">
    <property type="term" value="F:ATP hydrolysis activity"/>
    <property type="evidence" value="ECO:0007669"/>
    <property type="project" value="InterPro"/>
</dbReference>
<proteinExistence type="inferred from homology"/>
<comment type="domain">
    <text evidence="12">The beta-hairpin motif is involved in DNA binding.</text>
</comment>
<dbReference type="GO" id="GO:0009432">
    <property type="term" value="P:SOS response"/>
    <property type="evidence" value="ECO:0007669"/>
    <property type="project" value="UniProtKB-UniRule"/>
</dbReference>
<evidence type="ECO:0000256" key="3">
    <source>
        <dbReference type="ARBA" id="ARBA00022490"/>
    </source>
</evidence>
<keyword evidence="19" id="KW-1185">Reference proteome</keyword>
<keyword evidence="6 12" id="KW-0228">DNA excision</keyword>
<feature type="domain" description="UVR" evidence="15">
    <location>
        <begin position="624"/>
        <end position="659"/>
    </location>
</feature>
<keyword evidence="12 13" id="KW-0742">SOS response</keyword>
<evidence type="ECO:0000256" key="9">
    <source>
        <dbReference type="ARBA" id="ARBA00023204"/>
    </source>
</evidence>
<dbReference type="InterPro" id="IPR006935">
    <property type="entry name" value="Helicase/UvrB_N"/>
</dbReference>
<evidence type="ECO:0000259" key="17">
    <source>
        <dbReference type="PROSITE" id="PS51194"/>
    </source>
</evidence>
<accession>A0A9X3LB15</accession>
<dbReference type="Pfam" id="PF17757">
    <property type="entry name" value="UvrB_inter"/>
    <property type="match status" value="1"/>
</dbReference>
<dbReference type="InterPro" id="IPR041471">
    <property type="entry name" value="UvrB_inter"/>
</dbReference>
<evidence type="ECO:0000259" key="16">
    <source>
        <dbReference type="PROSITE" id="PS51192"/>
    </source>
</evidence>
<comment type="caution">
    <text evidence="18">The sequence shown here is derived from an EMBL/GenBank/DDBJ whole genome shotgun (WGS) entry which is preliminary data.</text>
</comment>
<dbReference type="Pfam" id="PF04851">
    <property type="entry name" value="ResIII"/>
    <property type="match status" value="1"/>
</dbReference>
<evidence type="ECO:0000313" key="19">
    <source>
        <dbReference type="Proteomes" id="UP001152172"/>
    </source>
</evidence>
<dbReference type="PROSITE" id="PS51192">
    <property type="entry name" value="HELICASE_ATP_BIND_1"/>
    <property type="match status" value="1"/>
</dbReference>
<dbReference type="InterPro" id="IPR001943">
    <property type="entry name" value="UVR_dom"/>
</dbReference>
<dbReference type="HAMAP" id="MF_00204">
    <property type="entry name" value="UvrB"/>
    <property type="match status" value="1"/>
</dbReference>
<dbReference type="GO" id="GO:0009380">
    <property type="term" value="C:excinuclease repair complex"/>
    <property type="evidence" value="ECO:0007669"/>
    <property type="project" value="InterPro"/>
</dbReference>
<comment type="similarity">
    <text evidence="2 12 13">Belongs to the UvrB family.</text>
</comment>
<evidence type="ECO:0000256" key="2">
    <source>
        <dbReference type="ARBA" id="ARBA00008533"/>
    </source>
</evidence>
<name>A0A9X3LB15_9BACI</name>
<dbReference type="PANTHER" id="PTHR24029:SF0">
    <property type="entry name" value="UVRABC SYSTEM PROTEIN B"/>
    <property type="match status" value="1"/>
</dbReference>
<feature type="domain" description="Helicase ATP-binding" evidence="16">
    <location>
        <begin position="26"/>
        <end position="160"/>
    </location>
</feature>
<dbReference type="InterPro" id="IPR024759">
    <property type="entry name" value="UvrB_YAD/RRR_dom"/>
</dbReference>
<dbReference type="PROSITE" id="PS51194">
    <property type="entry name" value="HELICASE_CTER"/>
    <property type="match status" value="1"/>
</dbReference>
<dbReference type="InterPro" id="IPR036876">
    <property type="entry name" value="UVR_dom_sf"/>
</dbReference>
<dbReference type="GO" id="GO:0003677">
    <property type="term" value="F:DNA binding"/>
    <property type="evidence" value="ECO:0007669"/>
    <property type="project" value="UniProtKB-UniRule"/>
</dbReference>
<dbReference type="NCBIfam" id="TIGR00631">
    <property type="entry name" value="uvrb"/>
    <property type="match status" value="1"/>
</dbReference>
<keyword evidence="4 12" id="KW-0547">Nucleotide-binding</keyword>
<evidence type="ECO:0000259" key="15">
    <source>
        <dbReference type="PROSITE" id="PS50151"/>
    </source>
</evidence>
<feature type="short sequence motif" description="Beta-hairpin" evidence="12">
    <location>
        <begin position="92"/>
        <end position="115"/>
    </location>
</feature>
<dbReference type="PANTHER" id="PTHR24029">
    <property type="entry name" value="UVRABC SYSTEM PROTEIN B"/>
    <property type="match status" value="1"/>
</dbReference>
<keyword evidence="9 12" id="KW-0234">DNA repair</keyword>
<dbReference type="Gene3D" id="4.10.860.10">
    <property type="entry name" value="UVR domain"/>
    <property type="match status" value="1"/>
</dbReference>
<evidence type="ECO:0000313" key="18">
    <source>
        <dbReference type="EMBL" id="MCZ8533421.1"/>
    </source>
</evidence>
<dbReference type="InterPro" id="IPR001650">
    <property type="entry name" value="Helicase_C-like"/>
</dbReference>
<evidence type="ECO:0000256" key="7">
    <source>
        <dbReference type="ARBA" id="ARBA00022840"/>
    </source>
</evidence>